<dbReference type="EMBL" id="CP042997">
    <property type="protein sequence ID" value="QEH32070.1"/>
    <property type="molecule type" value="Genomic_DNA"/>
</dbReference>
<name>A0A5B9VWI7_9BACT</name>
<keyword evidence="1" id="KW-1133">Transmembrane helix</keyword>
<reference evidence="2 3" key="1">
    <citation type="submission" date="2019-08" db="EMBL/GenBank/DDBJ databases">
        <title>Deep-cultivation of Planctomycetes and their phenomic and genomic characterization uncovers novel biology.</title>
        <authorList>
            <person name="Wiegand S."/>
            <person name="Jogler M."/>
            <person name="Boedeker C."/>
            <person name="Pinto D."/>
            <person name="Vollmers J."/>
            <person name="Rivas-Marin E."/>
            <person name="Kohn T."/>
            <person name="Peeters S.H."/>
            <person name="Heuer A."/>
            <person name="Rast P."/>
            <person name="Oberbeckmann S."/>
            <person name="Bunk B."/>
            <person name="Jeske O."/>
            <person name="Meyerdierks A."/>
            <person name="Storesund J.E."/>
            <person name="Kallscheuer N."/>
            <person name="Luecker S."/>
            <person name="Lage O.M."/>
            <person name="Pohl T."/>
            <person name="Merkel B.J."/>
            <person name="Hornburger P."/>
            <person name="Mueller R.-W."/>
            <person name="Bruemmer F."/>
            <person name="Labrenz M."/>
            <person name="Spormann A.M."/>
            <person name="Op den Camp H."/>
            <person name="Overmann J."/>
            <person name="Amann R."/>
            <person name="Jetten M.S.M."/>
            <person name="Mascher T."/>
            <person name="Medema M.H."/>
            <person name="Devos D.P."/>
            <person name="Kaster A.-K."/>
            <person name="Ovreas L."/>
            <person name="Rohde M."/>
            <person name="Galperin M.Y."/>
            <person name="Jogler C."/>
        </authorList>
    </citation>
    <scope>NUCLEOTIDE SEQUENCE [LARGE SCALE GENOMIC DNA]</scope>
    <source>
        <strain evidence="2 3">OJF2</strain>
    </source>
</reference>
<feature type="transmembrane region" description="Helical" evidence="1">
    <location>
        <begin position="12"/>
        <end position="34"/>
    </location>
</feature>
<evidence type="ECO:0008006" key="4">
    <source>
        <dbReference type="Google" id="ProtNLM"/>
    </source>
</evidence>
<dbReference type="Proteomes" id="UP000324233">
    <property type="component" value="Chromosome"/>
</dbReference>
<evidence type="ECO:0000256" key="1">
    <source>
        <dbReference type="SAM" id="Phobius"/>
    </source>
</evidence>
<dbReference type="KEGG" id="agv:OJF2_05390"/>
<gene>
    <name evidence="2" type="ORF">OJF2_05390</name>
</gene>
<protein>
    <recommendedName>
        <fullName evidence="4">DUF1559 domain-containing protein</fullName>
    </recommendedName>
</protein>
<sequence length="272" mass="30265">MHCSTEDYRGRHFVRLLIGMSIALAVLAIGLWLVRRGQDSDRLETSREHFRSVAGSLLSWSKFRGRLPYPVYRTSPVPAPIEVDSAVKSKRPLYSWRVALTVQLEAWRGRMDWNLPWDDPANVQLSDFSSFFCDDALAPKDSLHPFPETGILAITGPGTAFGDGSEDPVPLRGIPPQTILCAETRASGIPWPAPGDFDVRDMPHTINAPNGKGISGRYKGGFHVIFADAEVWFLSDGVPFDTLSRFFTVADAAKHNRDKLLKPFVLWGPGQY</sequence>
<organism evidence="2 3">
    <name type="scientific">Aquisphaera giovannonii</name>
    <dbReference type="NCBI Taxonomy" id="406548"/>
    <lineage>
        <taxon>Bacteria</taxon>
        <taxon>Pseudomonadati</taxon>
        <taxon>Planctomycetota</taxon>
        <taxon>Planctomycetia</taxon>
        <taxon>Isosphaerales</taxon>
        <taxon>Isosphaeraceae</taxon>
        <taxon>Aquisphaera</taxon>
    </lineage>
</organism>
<keyword evidence="1" id="KW-0472">Membrane</keyword>
<accession>A0A5B9VWI7</accession>
<keyword evidence="1" id="KW-0812">Transmembrane</keyword>
<evidence type="ECO:0000313" key="2">
    <source>
        <dbReference type="EMBL" id="QEH32070.1"/>
    </source>
</evidence>
<keyword evidence="3" id="KW-1185">Reference proteome</keyword>
<proteinExistence type="predicted"/>
<dbReference type="AlphaFoldDB" id="A0A5B9VWI7"/>
<evidence type="ECO:0000313" key="3">
    <source>
        <dbReference type="Proteomes" id="UP000324233"/>
    </source>
</evidence>